<dbReference type="InterPro" id="IPR013514">
    <property type="entry name" value="DUF3199_YqbG"/>
</dbReference>
<organism evidence="1 2">
    <name type="scientific">Jingyaoa shaoxingensis</name>
    <dbReference type="NCBI Taxonomy" id="2763671"/>
    <lineage>
        <taxon>Bacteria</taxon>
        <taxon>Bacillati</taxon>
        <taxon>Bacillota</taxon>
        <taxon>Clostridia</taxon>
        <taxon>Lachnospirales</taxon>
        <taxon>Lachnospiraceae</taxon>
        <taxon>Jingyaoa</taxon>
    </lineage>
</organism>
<dbReference type="CDD" id="cd08053">
    <property type="entry name" value="Yqbg"/>
    <property type="match status" value="1"/>
</dbReference>
<proteinExistence type="predicted"/>
<sequence length="129" mass="14583">MAARPWVTPEEVIQYTSHEDVLKRPVEKLVFDISRAELKVIAKTNNSFGEEYPEIPEPVKMAVILLAEAYAKNSIEATKKQIRSETFDDYSYSVESGTVDIEGLDIDDLLAEYVLAKGRGKTVMRMRAL</sequence>
<dbReference type="EMBL" id="JACRSZ010000011">
    <property type="protein sequence ID" value="MBC8573671.1"/>
    <property type="molecule type" value="Genomic_DNA"/>
</dbReference>
<comment type="caution">
    <text evidence="1">The sequence shown here is derived from an EMBL/GenBank/DDBJ whole genome shotgun (WGS) entry which is preliminary data.</text>
</comment>
<gene>
    <name evidence="1" type="ORF">H8716_11345</name>
</gene>
<evidence type="ECO:0000313" key="2">
    <source>
        <dbReference type="Proteomes" id="UP000657421"/>
    </source>
</evidence>
<protein>
    <submittedName>
        <fullName evidence="1">DUF3199 family protein</fullName>
    </submittedName>
</protein>
<dbReference type="SUPFAM" id="SSF116915">
    <property type="entry name" value="Hypothetical protein YqbG"/>
    <property type="match status" value="1"/>
</dbReference>
<dbReference type="InterPro" id="IPR036558">
    <property type="entry name" value="YqbG-like_sf"/>
</dbReference>
<reference evidence="1 2" key="1">
    <citation type="submission" date="2020-08" db="EMBL/GenBank/DDBJ databases">
        <title>Genome public.</title>
        <authorList>
            <person name="Liu C."/>
            <person name="Sun Q."/>
        </authorList>
    </citation>
    <scope>NUCLEOTIDE SEQUENCE [LARGE SCALE GENOMIC DNA]</scope>
    <source>
        <strain evidence="1 2">NSJ-46</strain>
    </source>
</reference>
<dbReference type="Pfam" id="PF11436">
    <property type="entry name" value="DUF3199"/>
    <property type="match status" value="1"/>
</dbReference>
<dbReference type="RefSeq" id="WP_249308962.1">
    <property type="nucleotide sequence ID" value="NZ_JACRSZ010000011.1"/>
</dbReference>
<dbReference type="Proteomes" id="UP000657421">
    <property type="component" value="Unassembled WGS sequence"/>
</dbReference>
<evidence type="ECO:0000313" key="1">
    <source>
        <dbReference type="EMBL" id="MBC8573671.1"/>
    </source>
</evidence>
<dbReference type="Gene3D" id="1.10.3230.10">
    <property type="entry name" value="YqbG-like"/>
    <property type="match status" value="1"/>
</dbReference>
<accession>A0ABR7NB94</accession>
<keyword evidence="2" id="KW-1185">Reference proteome</keyword>
<name>A0ABR7NB94_9FIRM</name>